<evidence type="ECO:0000313" key="6">
    <source>
        <dbReference type="EMBL" id="KZV78318.1"/>
    </source>
</evidence>
<organism evidence="6 7">
    <name type="scientific">Exidia glandulosa HHB12029</name>
    <dbReference type="NCBI Taxonomy" id="1314781"/>
    <lineage>
        <taxon>Eukaryota</taxon>
        <taxon>Fungi</taxon>
        <taxon>Dikarya</taxon>
        <taxon>Basidiomycota</taxon>
        <taxon>Agaricomycotina</taxon>
        <taxon>Agaricomycetes</taxon>
        <taxon>Auriculariales</taxon>
        <taxon>Exidiaceae</taxon>
        <taxon>Exidia</taxon>
    </lineage>
</organism>
<evidence type="ECO:0000256" key="2">
    <source>
        <dbReference type="ARBA" id="ARBA00022771"/>
    </source>
</evidence>
<dbReference type="PROSITE" id="PS50865">
    <property type="entry name" value="ZF_MYND_2"/>
    <property type="match status" value="1"/>
</dbReference>
<feature type="domain" description="MYND-type" evidence="5">
    <location>
        <begin position="356"/>
        <end position="405"/>
    </location>
</feature>
<evidence type="ECO:0000256" key="3">
    <source>
        <dbReference type="ARBA" id="ARBA00022833"/>
    </source>
</evidence>
<evidence type="ECO:0000259" key="5">
    <source>
        <dbReference type="PROSITE" id="PS50865"/>
    </source>
</evidence>
<dbReference type="Proteomes" id="UP000077266">
    <property type="component" value="Unassembled WGS sequence"/>
</dbReference>
<keyword evidence="2 4" id="KW-0863">Zinc-finger</keyword>
<evidence type="ECO:0000256" key="1">
    <source>
        <dbReference type="ARBA" id="ARBA00022723"/>
    </source>
</evidence>
<dbReference type="Pfam" id="PF01753">
    <property type="entry name" value="zf-MYND"/>
    <property type="match status" value="1"/>
</dbReference>
<dbReference type="OrthoDB" id="5282002at2759"/>
<proteinExistence type="predicted"/>
<sequence>MSATVVSYHRIRPHMDPLARSIAVDMADPGGPSFCMACADCLLRLVATADGREYKLNVRRMRTNCREFLSGAMYILTADHTPESRAALEARMQAITAICTFEPQGILPEAHPVFQERYSTLESPLEDMVELLYEFVSKCFVIGKIFAEGSSSLDRHGLWPATQSDVLPRGPARSLPALTYWLDTVFNAGVVAVTSSLLYCPGVLPALFEDENARKKLLRAFCHQLRAAASYHNSPVPENQRGGDDVGLRLEVLSKLADCLCTGASRTGQFTDFVRGVEAEMLDAISVATPLSEDYATRMPFEKMALSIYGHCGIQPDSLPPSIRDQVISGYTPYFDSYTVLYSNIAQATERRICADPACNRSQYDLQLEGRRLLACGGCKVLKYCTRECQKQHWKTGIRPHRSTCANLQDVFRVVDRTLAIKEFSDQCRASRIQISLAARIIDGLFGDRIGKPNEVEENIRVIARALRLIHPEHAPNGIART</sequence>
<gene>
    <name evidence="6" type="ORF">EXIGLDRAFT_847638</name>
</gene>
<dbReference type="Gene3D" id="6.10.140.2220">
    <property type="match status" value="1"/>
</dbReference>
<evidence type="ECO:0000313" key="7">
    <source>
        <dbReference type="Proteomes" id="UP000077266"/>
    </source>
</evidence>
<dbReference type="SUPFAM" id="SSF144232">
    <property type="entry name" value="HIT/MYND zinc finger-like"/>
    <property type="match status" value="1"/>
</dbReference>
<name>A0A166MRG7_EXIGL</name>
<keyword evidence="3" id="KW-0862">Zinc</keyword>
<dbReference type="GO" id="GO:0008270">
    <property type="term" value="F:zinc ion binding"/>
    <property type="evidence" value="ECO:0007669"/>
    <property type="project" value="UniProtKB-KW"/>
</dbReference>
<protein>
    <recommendedName>
        <fullName evidence="5">MYND-type domain-containing protein</fullName>
    </recommendedName>
</protein>
<evidence type="ECO:0000256" key="4">
    <source>
        <dbReference type="PROSITE-ProRule" id="PRU00134"/>
    </source>
</evidence>
<reference evidence="6 7" key="1">
    <citation type="journal article" date="2016" name="Mol. Biol. Evol.">
        <title>Comparative Genomics of Early-Diverging Mushroom-Forming Fungi Provides Insights into the Origins of Lignocellulose Decay Capabilities.</title>
        <authorList>
            <person name="Nagy L.G."/>
            <person name="Riley R."/>
            <person name="Tritt A."/>
            <person name="Adam C."/>
            <person name="Daum C."/>
            <person name="Floudas D."/>
            <person name="Sun H."/>
            <person name="Yadav J.S."/>
            <person name="Pangilinan J."/>
            <person name="Larsson K.H."/>
            <person name="Matsuura K."/>
            <person name="Barry K."/>
            <person name="Labutti K."/>
            <person name="Kuo R."/>
            <person name="Ohm R.A."/>
            <person name="Bhattacharya S.S."/>
            <person name="Shirouzu T."/>
            <person name="Yoshinaga Y."/>
            <person name="Martin F.M."/>
            <person name="Grigoriev I.V."/>
            <person name="Hibbett D.S."/>
        </authorList>
    </citation>
    <scope>NUCLEOTIDE SEQUENCE [LARGE SCALE GENOMIC DNA]</scope>
    <source>
        <strain evidence="6 7">HHB12029</strain>
    </source>
</reference>
<dbReference type="InterPro" id="IPR002893">
    <property type="entry name" value="Znf_MYND"/>
</dbReference>
<keyword evidence="1" id="KW-0479">Metal-binding</keyword>
<dbReference type="EMBL" id="KV426959">
    <property type="protein sequence ID" value="KZV78318.1"/>
    <property type="molecule type" value="Genomic_DNA"/>
</dbReference>
<keyword evidence="7" id="KW-1185">Reference proteome</keyword>
<accession>A0A166MRG7</accession>
<dbReference type="InParanoid" id="A0A166MRG7"/>
<dbReference type="AlphaFoldDB" id="A0A166MRG7"/>